<protein>
    <submittedName>
        <fullName evidence="2">Putative acetyltransferase</fullName>
        <ecNumber evidence="2">2.3.1.-</ecNumber>
    </submittedName>
</protein>
<dbReference type="InterPro" id="IPR016181">
    <property type="entry name" value="Acyl_CoA_acyltransferase"/>
</dbReference>
<dbReference type="InterPro" id="IPR052564">
    <property type="entry name" value="N-acetyltrans/Recomb-assoc"/>
</dbReference>
<proteinExistence type="predicted"/>
<feature type="domain" description="N-acetyltransferase" evidence="1">
    <location>
        <begin position="1"/>
        <end position="154"/>
    </location>
</feature>
<keyword evidence="2" id="KW-0012">Acyltransferase</keyword>
<organism evidence="2 3">
    <name type="scientific">Aporhodopirellula rubra</name>
    <dbReference type="NCBI Taxonomy" id="980271"/>
    <lineage>
        <taxon>Bacteria</taxon>
        <taxon>Pseudomonadati</taxon>
        <taxon>Planctomycetota</taxon>
        <taxon>Planctomycetia</taxon>
        <taxon>Pirellulales</taxon>
        <taxon>Pirellulaceae</taxon>
        <taxon>Aporhodopirellula</taxon>
    </lineage>
</organism>
<keyword evidence="2" id="KW-0808">Transferase</keyword>
<evidence type="ECO:0000259" key="1">
    <source>
        <dbReference type="PROSITE" id="PS51186"/>
    </source>
</evidence>
<dbReference type="SUPFAM" id="SSF55729">
    <property type="entry name" value="Acyl-CoA N-acyltransferases (Nat)"/>
    <property type="match status" value="1"/>
</dbReference>
<dbReference type="GO" id="GO:0016747">
    <property type="term" value="F:acyltransferase activity, transferring groups other than amino-acyl groups"/>
    <property type="evidence" value="ECO:0007669"/>
    <property type="project" value="InterPro"/>
</dbReference>
<dbReference type="Proteomes" id="UP000536179">
    <property type="component" value="Unassembled WGS sequence"/>
</dbReference>
<dbReference type="EC" id="2.3.1.-" evidence="2"/>
<dbReference type="InterPro" id="IPR000182">
    <property type="entry name" value="GNAT_dom"/>
</dbReference>
<reference evidence="2 3" key="1">
    <citation type="submission" date="2020-08" db="EMBL/GenBank/DDBJ databases">
        <title>Genomic Encyclopedia of Type Strains, Phase III (KMG-III): the genomes of soil and plant-associated and newly described type strains.</title>
        <authorList>
            <person name="Whitman W."/>
        </authorList>
    </citation>
    <scope>NUCLEOTIDE SEQUENCE [LARGE SCALE GENOMIC DNA]</scope>
    <source>
        <strain evidence="2 3">CECT 8075</strain>
    </source>
</reference>
<dbReference type="AlphaFoldDB" id="A0A7W5DWF5"/>
<accession>A0A7W5DWF5</accession>
<evidence type="ECO:0000313" key="2">
    <source>
        <dbReference type="EMBL" id="MBB3205799.1"/>
    </source>
</evidence>
<comment type="caution">
    <text evidence="2">The sequence shown here is derived from an EMBL/GenBank/DDBJ whole genome shotgun (WGS) entry which is preliminary data.</text>
</comment>
<dbReference type="PROSITE" id="PS51186">
    <property type="entry name" value="GNAT"/>
    <property type="match status" value="1"/>
</dbReference>
<sequence>MMIRTFTPHDAAECLALFRHTIREINRRDYSPAQINAWASDDISLDAWAKRFEGRIAYVATHAGAIVGFTDMTEAGNLDRLFVSADFQRQGIARQLVLKLIENATEWDCDGITTEASITAKPFFESMGFTVIQEQSVQCRGIALTNFEMRLPIG</sequence>
<keyword evidence="3" id="KW-1185">Reference proteome</keyword>
<dbReference type="Gene3D" id="3.40.630.30">
    <property type="match status" value="1"/>
</dbReference>
<dbReference type="PANTHER" id="PTHR43451:SF1">
    <property type="entry name" value="ACETYLTRANSFERASE"/>
    <property type="match status" value="1"/>
</dbReference>
<dbReference type="RefSeq" id="WP_184303720.1">
    <property type="nucleotide sequence ID" value="NZ_JACHXU010000004.1"/>
</dbReference>
<dbReference type="Pfam" id="PF13673">
    <property type="entry name" value="Acetyltransf_10"/>
    <property type="match status" value="1"/>
</dbReference>
<evidence type="ECO:0000313" key="3">
    <source>
        <dbReference type="Proteomes" id="UP000536179"/>
    </source>
</evidence>
<dbReference type="EMBL" id="JACHXU010000004">
    <property type="protein sequence ID" value="MBB3205799.1"/>
    <property type="molecule type" value="Genomic_DNA"/>
</dbReference>
<gene>
    <name evidence="2" type="ORF">FHS27_001603</name>
</gene>
<name>A0A7W5DWF5_9BACT</name>
<dbReference type="CDD" id="cd04301">
    <property type="entry name" value="NAT_SF"/>
    <property type="match status" value="1"/>
</dbReference>
<dbReference type="PANTHER" id="PTHR43451">
    <property type="entry name" value="ACETYLTRANSFERASE (GNAT) FAMILY PROTEIN"/>
    <property type="match status" value="1"/>
</dbReference>